<dbReference type="Pfam" id="PF13962">
    <property type="entry name" value="PGG"/>
    <property type="match status" value="1"/>
</dbReference>
<accession>A0A5B7A6J5</accession>
<feature type="transmembrane region" description="Helical" evidence="2">
    <location>
        <begin position="764"/>
        <end position="783"/>
    </location>
</feature>
<sequence length="810" mass="90799">MDRSSSSSFAQYPYPSMLNVGNFVSIKLSEANNYLLWKTQMLGLIESQDMLGFIDGMNPAPAETITVPHDTREIENQNYLSWRRSDRLLKGWIIGSLSEHILGIVVGLNTARDVWTKLENHFTQVSQEPEIQLVKSEPTQDAQAQHSQRPQVKLEKAETTEEEQIRRLLIGLQEITPRPIPPSNFLAEGRNKDLNEYLPLYKAALKGDWKAANDIFNEDSSKRTARITVFLKTALHVAAGAGHAKFVKNLVDIMPVEALEMQDDNGHTALFFAALAGSTESARAMVMRNPNLTQIKNHGDMAAVLYATLGRGKDVLKYLCSVTRDEDPSPFAGAAGGQLLNNIIASGFYDVSLDLLDRYPNLANGGCERGVTPLDVLAQRPAAFPSGNRLCFFQRLIYSFVRVNEYATHEQHVRGDEENGLEGLDNNMVQMPNLIQLLCRGHVSQGIKQVIHLLWKFIYAVPCIKQVHDIKLMNCQSIKLLKRICDKISEMESPEILEYFRKANILSTATENGIVEIIIECIQYFPDLMWMRTNDRTIFHMAIEHRREKIFNLIYGLSAHKHVLASFRVGPRNNMLHIAAKLAPSSQLNSVSGAALQMQRELQWYQEVEKIVDPSYKELINLEGKIPRALFSEEHKNLVEKGEKWMKDTTSSCMVVAALIATVVFAAAFTAPGGNDQEKGIPIFLKARSFVVFIISDAIALFSSSTSVLMFLAILTARYAEDDFLESLPKKLIIGLASLFISIAAMVTAFSATLFIVLGQRESWFVIPIVLLACLPVTSFALLQFPLFIQIFRSTFGSGIFNRQSKNSIY</sequence>
<gene>
    <name evidence="4" type="ORF">Din_021718</name>
</gene>
<keyword evidence="2" id="KW-0472">Membrane</keyword>
<dbReference type="Pfam" id="PF14223">
    <property type="entry name" value="Retrotran_gag_2"/>
    <property type="match status" value="1"/>
</dbReference>
<keyword evidence="2" id="KW-1133">Transmembrane helix</keyword>
<feature type="transmembrane region" description="Helical" evidence="2">
    <location>
        <begin position="690"/>
        <end position="720"/>
    </location>
</feature>
<organism evidence="4">
    <name type="scientific">Davidia involucrata</name>
    <name type="common">Dove tree</name>
    <dbReference type="NCBI Taxonomy" id="16924"/>
    <lineage>
        <taxon>Eukaryota</taxon>
        <taxon>Viridiplantae</taxon>
        <taxon>Streptophyta</taxon>
        <taxon>Embryophyta</taxon>
        <taxon>Tracheophyta</taxon>
        <taxon>Spermatophyta</taxon>
        <taxon>Magnoliopsida</taxon>
        <taxon>eudicotyledons</taxon>
        <taxon>Gunneridae</taxon>
        <taxon>Pentapetalae</taxon>
        <taxon>asterids</taxon>
        <taxon>Cornales</taxon>
        <taxon>Nyssaceae</taxon>
        <taxon>Davidia</taxon>
    </lineage>
</organism>
<dbReference type="InterPro" id="IPR002110">
    <property type="entry name" value="Ankyrin_rpt"/>
</dbReference>
<evidence type="ECO:0000259" key="3">
    <source>
        <dbReference type="Pfam" id="PF13962"/>
    </source>
</evidence>
<feature type="transmembrane region" description="Helical" evidence="2">
    <location>
        <begin position="651"/>
        <end position="670"/>
    </location>
</feature>
<dbReference type="PANTHER" id="PTHR24177">
    <property type="entry name" value="CASKIN"/>
    <property type="match status" value="1"/>
</dbReference>
<dbReference type="AlphaFoldDB" id="A0A5B7A6J5"/>
<dbReference type="EMBL" id="GHES01021718">
    <property type="protein sequence ID" value="MPA52277.1"/>
    <property type="molecule type" value="Transcribed_RNA"/>
</dbReference>
<dbReference type="InterPro" id="IPR026961">
    <property type="entry name" value="PGG_dom"/>
</dbReference>
<dbReference type="SMART" id="SM00248">
    <property type="entry name" value="ANK"/>
    <property type="match status" value="3"/>
</dbReference>
<reference evidence="4" key="1">
    <citation type="submission" date="2019-08" db="EMBL/GenBank/DDBJ databases">
        <title>Reference gene set and small RNA set construction with multiple tissues from Davidia involucrata Baill.</title>
        <authorList>
            <person name="Yang H."/>
            <person name="Zhou C."/>
            <person name="Li G."/>
            <person name="Wang J."/>
            <person name="Gao P."/>
            <person name="Wang M."/>
            <person name="Wang R."/>
            <person name="Zhao Y."/>
        </authorList>
    </citation>
    <scope>NUCLEOTIDE SEQUENCE</scope>
    <source>
        <tissue evidence="4">Mixed with DoveR01_LX</tissue>
    </source>
</reference>
<dbReference type="Pfam" id="PF12796">
    <property type="entry name" value="Ank_2"/>
    <property type="match status" value="1"/>
</dbReference>
<evidence type="ECO:0000256" key="2">
    <source>
        <dbReference type="SAM" id="Phobius"/>
    </source>
</evidence>
<dbReference type="InterPro" id="IPR036770">
    <property type="entry name" value="Ankyrin_rpt-contain_sf"/>
</dbReference>
<feature type="region of interest" description="Disordered" evidence="1">
    <location>
        <begin position="137"/>
        <end position="158"/>
    </location>
</feature>
<dbReference type="GO" id="GO:0016020">
    <property type="term" value="C:membrane"/>
    <property type="evidence" value="ECO:0007669"/>
    <property type="project" value="TreeGrafter"/>
</dbReference>
<evidence type="ECO:0000256" key="1">
    <source>
        <dbReference type="SAM" id="MobiDB-lite"/>
    </source>
</evidence>
<name>A0A5B7A6J5_DAVIN</name>
<protein>
    <recommendedName>
        <fullName evidence="3">PGG domain-containing protein</fullName>
    </recommendedName>
</protein>
<dbReference type="Gene3D" id="1.25.40.20">
    <property type="entry name" value="Ankyrin repeat-containing domain"/>
    <property type="match status" value="1"/>
</dbReference>
<evidence type="ECO:0000313" key="4">
    <source>
        <dbReference type="EMBL" id="MPA52277.1"/>
    </source>
</evidence>
<dbReference type="SUPFAM" id="SSF48403">
    <property type="entry name" value="Ankyrin repeat"/>
    <property type="match status" value="1"/>
</dbReference>
<feature type="transmembrane region" description="Helical" evidence="2">
    <location>
        <begin position="732"/>
        <end position="758"/>
    </location>
</feature>
<dbReference type="PANTHER" id="PTHR24177:SF365">
    <property type="entry name" value="ANKYRIN REPEAT-CONTAINING PROTEIN NPR4-LIKE ISOFORM X1"/>
    <property type="match status" value="1"/>
</dbReference>
<feature type="compositionally biased region" description="Polar residues" evidence="1">
    <location>
        <begin position="137"/>
        <end position="150"/>
    </location>
</feature>
<keyword evidence="2" id="KW-0812">Transmembrane</keyword>
<proteinExistence type="predicted"/>
<feature type="domain" description="PGG" evidence="3">
    <location>
        <begin position="643"/>
        <end position="757"/>
    </location>
</feature>